<name>A0A942U5Q9_9BACI</name>
<dbReference type="Gene3D" id="3.90.226.10">
    <property type="entry name" value="2-enoyl-CoA Hydratase, Chain A, domain 1"/>
    <property type="match status" value="1"/>
</dbReference>
<dbReference type="PANTHER" id="PTHR11941">
    <property type="entry name" value="ENOYL-COA HYDRATASE-RELATED"/>
    <property type="match status" value="1"/>
</dbReference>
<evidence type="ECO:0000313" key="4">
    <source>
        <dbReference type="Proteomes" id="UP000679749"/>
    </source>
</evidence>
<dbReference type="InterPro" id="IPR029045">
    <property type="entry name" value="ClpP/crotonase-like_dom_sf"/>
</dbReference>
<dbReference type="InterPro" id="IPR001753">
    <property type="entry name" value="Enoyl-CoA_hydra/iso"/>
</dbReference>
<sequence>MKDYQTISVEWRKPVLKVTFNRPDKANAMNKQMNEELDDIITEVRKDTDYKFIVFTGNGKTFSAGADMNEVLQGIESNSFSSSFIREDQITRHEFLRKFDALDQITIAAINGPMYGAGLALAMVCDFRIMADNATACLPEVERGLFFSGGGTPRLVNLIGPAKAKEFIMLCEAIDASEALKIGLVNKVVPLQELTAATEELIGKLSRSPFSPIRLTKKIVNAATPRFENLLFYEPELQEQMMLYGEAREEIDKFVSSKRK</sequence>
<evidence type="ECO:0000313" key="3">
    <source>
        <dbReference type="EMBL" id="MBS4215211.1"/>
    </source>
</evidence>
<proteinExistence type="inferred from homology"/>
<dbReference type="GO" id="GO:0006635">
    <property type="term" value="P:fatty acid beta-oxidation"/>
    <property type="evidence" value="ECO:0007669"/>
    <property type="project" value="TreeGrafter"/>
</dbReference>
<keyword evidence="4" id="KW-1185">Reference proteome</keyword>
<dbReference type="AlphaFoldDB" id="A0A942U5Q9"/>
<protein>
    <submittedName>
        <fullName evidence="3">Enoyl-CoA hydratase/isomerase family protein</fullName>
    </submittedName>
</protein>
<reference evidence="3" key="1">
    <citation type="submission" date="2021-05" db="EMBL/GenBank/DDBJ databases">
        <title>Novel Bacillus species.</title>
        <authorList>
            <person name="Liu G."/>
        </authorList>
    </citation>
    <scope>NUCLEOTIDE SEQUENCE</scope>
    <source>
        <strain evidence="3">FJAT-49825</strain>
    </source>
</reference>
<dbReference type="InterPro" id="IPR018376">
    <property type="entry name" value="Enoyl-CoA_hyd/isom_CS"/>
</dbReference>
<dbReference type="Proteomes" id="UP000679749">
    <property type="component" value="Unassembled WGS sequence"/>
</dbReference>
<comment type="caution">
    <text evidence="3">The sequence shown here is derived from an EMBL/GenBank/DDBJ whole genome shotgun (WGS) entry which is preliminary data.</text>
</comment>
<dbReference type="PANTHER" id="PTHR11941:SF54">
    <property type="entry name" value="ENOYL-COA HYDRATASE, MITOCHONDRIAL"/>
    <property type="match status" value="1"/>
</dbReference>
<comment type="similarity">
    <text evidence="1 2">Belongs to the enoyl-CoA hydratase/isomerase family.</text>
</comment>
<dbReference type="RefSeq" id="WP_213119689.1">
    <property type="nucleotide sequence ID" value="NZ_JAGYPF010000004.1"/>
</dbReference>
<dbReference type="Pfam" id="PF00378">
    <property type="entry name" value="ECH_1"/>
    <property type="match status" value="1"/>
</dbReference>
<dbReference type="EMBL" id="JAGYPF010000004">
    <property type="protein sequence ID" value="MBS4215211.1"/>
    <property type="molecule type" value="Genomic_DNA"/>
</dbReference>
<gene>
    <name evidence="3" type="ORF">KHA99_22470</name>
</gene>
<dbReference type="PROSITE" id="PS00166">
    <property type="entry name" value="ENOYL_COA_HYDRATASE"/>
    <property type="match status" value="1"/>
</dbReference>
<accession>A0A942U5Q9</accession>
<organism evidence="3 4">
    <name type="scientific">Neobacillus rhizophilus</name>
    <dbReference type="NCBI Taxonomy" id="2833579"/>
    <lineage>
        <taxon>Bacteria</taxon>
        <taxon>Bacillati</taxon>
        <taxon>Bacillota</taxon>
        <taxon>Bacilli</taxon>
        <taxon>Bacillales</taxon>
        <taxon>Bacillaceae</taxon>
        <taxon>Neobacillus</taxon>
    </lineage>
</organism>
<evidence type="ECO:0000256" key="1">
    <source>
        <dbReference type="ARBA" id="ARBA00005254"/>
    </source>
</evidence>
<evidence type="ECO:0000256" key="2">
    <source>
        <dbReference type="RuleBase" id="RU003707"/>
    </source>
</evidence>
<dbReference type="CDD" id="cd06558">
    <property type="entry name" value="crotonase-like"/>
    <property type="match status" value="1"/>
</dbReference>
<dbReference type="GO" id="GO:0003824">
    <property type="term" value="F:catalytic activity"/>
    <property type="evidence" value="ECO:0007669"/>
    <property type="project" value="InterPro"/>
</dbReference>
<dbReference type="SUPFAM" id="SSF52096">
    <property type="entry name" value="ClpP/crotonase"/>
    <property type="match status" value="1"/>
</dbReference>